<feature type="compositionally biased region" description="Polar residues" evidence="1">
    <location>
        <begin position="33"/>
        <end position="44"/>
    </location>
</feature>
<feature type="region of interest" description="Disordered" evidence="1">
    <location>
        <begin position="1"/>
        <end position="47"/>
    </location>
</feature>
<sequence>MDGAGPTNSYPPNRVEESHLNKIGNVDDFPQAGLSNGQPITAPSTKYGRDMFDSPYATSYGPMSSPEARSHYCMNLVTESSFPNLRLDPNHRSFKTATYSRKSPPATHNAIGSLHIAAGTGWSIPDLDCRCDGTYPLSITNDSTESVPALPNVRPRVIKQVVATEGVVDASYVHREP</sequence>
<protein>
    <submittedName>
        <fullName evidence="2">Uncharacterized protein</fullName>
    </submittedName>
</protein>
<evidence type="ECO:0000256" key="1">
    <source>
        <dbReference type="SAM" id="MobiDB-lite"/>
    </source>
</evidence>
<evidence type="ECO:0000313" key="3">
    <source>
        <dbReference type="Proteomes" id="UP000054988"/>
    </source>
</evidence>
<accession>A0A0W0FKB7</accession>
<organism evidence="2 3">
    <name type="scientific">Moniliophthora roreri</name>
    <name type="common">Frosty pod rot fungus</name>
    <name type="synonym">Monilia roreri</name>
    <dbReference type="NCBI Taxonomy" id="221103"/>
    <lineage>
        <taxon>Eukaryota</taxon>
        <taxon>Fungi</taxon>
        <taxon>Dikarya</taxon>
        <taxon>Basidiomycota</taxon>
        <taxon>Agaricomycotina</taxon>
        <taxon>Agaricomycetes</taxon>
        <taxon>Agaricomycetidae</taxon>
        <taxon>Agaricales</taxon>
        <taxon>Marasmiineae</taxon>
        <taxon>Marasmiaceae</taxon>
        <taxon>Moniliophthora</taxon>
    </lineage>
</organism>
<dbReference type="Proteomes" id="UP000054988">
    <property type="component" value="Unassembled WGS sequence"/>
</dbReference>
<feature type="compositionally biased region" description="Polar residues" evidence="1">
    <location>
        <begin position="1"/>
        <end position="11"/>
    </location>
</feature>
<dbReference type="EMBL" id="LATX01001891">
    <property type="protein sequence ID" value="KTB36690.1"/>
    <property type="molecule type" value="Genomic_DNA"/>
</dbReference>
<proteinExistence type="predicted"/>
<name>A0A0W0FKB7_MONRR</name>
<gene>
    <name evidence="2" type="ORF">WG66_10739</name>
</gene>
<comment type="caution">
    <text evidence="2">The sequence shown here is derived from an EMBL/GenBank/DDBJ whole genome shotgun (WGS) entry which is preliminary data.</text>
</comment>
<dbReference type="AlphaFoldDB" id="A0A0W0FKB7"/>
<evidence type="ECO:0000313" key="2">
    <source>
        <dbReference type="EMBL" id="KTB36690.1"/>
    </source>
</evidence>
<reference evidence="2 3" key="1">
    <citation type="submission" date="2015-12" db="EMBL/GenBank/DDBJ databases">
        <title>Draft genome sequence of Moniliophthora roreri, the causal agent of frosty pod rot of cacao.</title>
        <authorList>
            <person name="Aime M.C."/>
            <person name="Diaz-Valderrama J.R."/>
            <person name="Kijpornyongpan T."/>
            <person name="Phillips-Mora W."/>
        </authorList>
    </citation>
    <scope>NUCLEOTIDE SEQUENCE [LARGE SCALE GENOMIC DNA]</scope>
    <source>
        <strain evidence="2 3">MCA 2952</strain>
    </source>
</reference>